<keyword evidence="2" id="KW-1185">Reference proteome</keyword>
<proteinExistence type="predicted"/>
<evidence type="ECO:0000313" key="2">
    <source>
        <dbReference type="Proteomes" id="UP000284605"/>
    </source>
</evidence>
<sequence length="75" mass="8560">MTSHAKQPIAKGTVEAILEDTVSEEEMDRLLASRHDEIGAMLEEAHQDRARGDFAPLEPLQVFLREARERFNAKR</sequence>
<reference evidence="1 2" key="1">
    <citation type="submission" date="2018-09" db="EMBL/GenBank/DDBJ databases">
        <authorList>
            <person name="Zhu H."/>
        </authorList>
    </citation>
    <scope>NUCLEOTIDE SEQUENCE [LARGE SCALE GENOMIC DNA]</scope>
    <source>
        <strain evidence="1 2">K1W22B-8</strain>
    </source>
</reference>
<dbReference type="RefSeq" id="WP_119778118.1">
    <property type="nucleotide sequence ID" value="NZ_QYUK01000011.1"/>
</dbReference>
<organism evidence="1 2">
    <name type="scientific">Oleomonas cavernae</name>
    <dbReference type="NCBI Taxonomy" id="2320859"/>
    <lineage>
        <taxon>Bacteria</taxon>
        <taxon>Pseudomonadati</taxon>
        <taxon>Pseudomonadota</taxon>
        <taxon>Alphaproteobacteria</taxon>
        <taxon>Acetobacterales</taxon>
        <taxon>Acetobacteraceae</taxon>
        <taxon>Oleomonas</taxon>
    </lineage>
</organism>
<evidence type="ECO:0000313" key="1">
    <source>
        <dbReference type="EMBL" id="RJF87479.1"/>
    </source>
</evidence>
<gene>
    <name evidence="1" type="ORF">D3874_11000</name>
</gene>
<dbReference type="AlphaFoldDB" id="A0A418WBU7"/>
<dbReference type="Proteomes" id="UP000284605">
    <property type="component" value="Unassembled WGS sequence"/>
</dbReference>
<dbReference type="EMBL" id="QYUK01000011">
    <property type="protein sequence ID" value="RJF87479.1"/>
    <property type="molecule type" value="Genomic_DNA"/>
</dbReference>
<name>A0A418WBU7_9PROT</name>
<accession>A0A418WBU7</accession>
<comment type="caution">
    <text evidence="1">The sequence shown here is derived from an EMBL/GenBank/DDBJ whole genome shotgun (WGS) entry which is preliminary data.</text>
</comment>
<protein>
    <submittedName>
        <fullName evidence="1">Uncharacterized protein</fullName>
    </submittedName>
</protein>